<feature type="domain" description="Novel STAND NTPase 3" evidence="3">
    <location>
        <begin position="174"/>
        <end position="331"/>
    </location>
</feature>
<keyword evidence="5" id="KW-1185">Reference proteome</keyword>
<gene>
    <name evidence="4" type="ORF">BG844_07000</name>
</gene>
<comment type="caution">
    <text evidence="4">The sequence shown here is derived from an EMBL/GenBank/DDBJ whole genome shotgun (WGS) entry which is preliminary data.</text>
</comment>
<dbReference type="Gene3D" id="3.40.1350.10">
    <property type="match status" value="1"/>
</dbReference>
<feature type="domain" description="Restriction endonuclease type IV Mrr" evidence="2">
    <location>
        <begin position="9"/>
        <end position="98"/>
    </location>
</feature>
<dbReference type="SUPFAM" id="SSF52980">
    <property type="entry name" value="Restriction endonuclease-like"/>
    <property type="match status" value="1"/>
</dbReference>
<dbReference type="GO" id="GO:0004519">
    <property type="term" value="F:endonuclease activity"/>
    <property type="evidence" value="ECO:0007669"/>
    <property type="project" value="InterPro"/>
</dbReference>
<protein>
    <submittedName>
        <fullName evidence="4">Uncharacterized protein</fullName>
    </submittedName>
</protein>
<dbReference type="EMBL" id="MEIA01000075">
    <property type="protein sequence ID" value="OJF14964.1"/>
    <property type="molecule type" value="Genomic_DNA"/>
</dbReference>
<evidence type="ECO:0000259" key="2">
    <source>
        <dbReference type="Pfam" id="PF04471"/>
    </source>
</evidence>
<dbReference type="RefSeq" id="WP_071803926.1">
    <property type="nucleotide sequence ID" value="NZ_MEIA01000075.1"/>
</dbReference>
<dbReference type="AlphaFoldDB" id="A0A1K0GUG9"/>
<dbReference type="SUPFAM" id="SSF52540">
    <property type="entry name" value="P-loop containing nucleoside triphosphate hydrolases"/>
    <property type="match status" value="1"/>
</dbReference>
<organism evidence="4 5">
    <name type="scientific">Couchioplanes caeruleus subsp. caeruleus</name>
    <dbReference type="NCBI Taxonomy" id="56427"/>
    <lineage>
        <taxon>Bacteria</taxon>
        <taxon>Bacillati</taxon>
        <taxon>Actinomycetota</taxon>
        <taxon>Actinomycetes</taxon>
        <taxon>Micromonosporales</taxon>
        <taxon>Micromonosporaceae</taxon>
        <taxon>Couchioplanes</taxon>
    </lineage>
</organism>
<dbReference type="Proteomes" id="UP000182486">
    <property type="component" value="Unassembled WGS sequence"/>
</dbReference>
<reference evidence="4 5" key="1">
    <citation type="submission" date="2016-09" db="EMBL/GenBank/DDBJ databases">
        <title>Couchioplanes caeruleus draft genome sequence.</title>
        <authorList>
            <person name="Sheehan J."/>
            <person name="Caffrey P."/>
        </authorList>
    </citation>
    <scope>NUCLEOTIDE SEQUENCE [LARGE SCALE GENOMIC DNA]</scope>
    <source>
        <strain evidence="4 5">DSM 43634</strain>
    </source>
</reference>
<proteinExistence type="predicted"/>
<evidence type="ECO:0000313" key="4">
    <source>
        <dbReference type="EMBL" id="OJF14964.1"/>
    </source>
</evidence>
<evidence type="ECO:0000256" key="1">
    <source>
        <dbReference type="SAM" id="MobiDB-lite"/>
    </source>
</evidence>
<dbReference type="InterPro" id="IPR007560">
    <property type="entry name" value="Restrct_endonuc_IV_Mrr"/>
</dbReference>
<evidence type="ECO:0000259" key="3">
    <source>
        <dbReference type="Pfam" id="PF20720"/>
    </source>
</evidence>
<name>A0A1K0GUG9_9ACTN</name>
<dbReference type="InterPro" id="IPR011335">
    <property type="entry name" value="Restrct_endonuc-II-like"/>
</dbReference>
<dbReference type="Pfam" id="PF04471">
    <property type="entry name" value="Mrr_cat"/>
    <property type="match status" value="1"/>
</dbReference>
<dbReference type="InterPro" id="IPR011856">
    <property type="entry name" value="tRNA_endonuc-like_dom_sf"/>
</dbReference>
<dbReference type="Pfam" id="PF20720">
    <property type="entry name" value="nSTAND3"/>
    <property type="match status" value="1"/>
</dbReference>
<dbReference type="InterPro" id="IPR027417">
    <property type="entry name" value="P-loop_NTPase"/>
</dbReference>
<dbReference type="GO" id="GO:0003677">
    <property type="term" value="F:DNA binding"/>
    <property type="evidence" value="ECO:0007669"/>
    <property type="project" value="InterPro"/>
</dbReference>
<evidence type="ECO:0000313" key="5">
    <source>
        <dbReference type="Proteomes" id="UP000182486"/>
    </source>
</evidence>
<accession>A0A1K0GUG9</accession>
<dbReference type="GO" id="GO:0009307">
    <property type="term" value="P:DNA restriction-modification system"/>
    <property type="evidence" value="ECO:0007669"/>
    <property type="project" value="InterPro"/>
</dbReference>
<sequence>MPSTYDFSTLSPSDFELLVRDLLSAEYGWRMEAFGHGPDGGIDLRSVSGCQKIVVQCKHYAGSRFSDLRRAARREKPKIASEKPDRYIFVTSQDLSRTQKDTLADDLKPYLQGPEDLRTQLDLNEALSRYPLIEQSHFKLWLASVAVLERVVHSGLWARSEALMEDVCDRVRLYVTNPTYGRASEMLEATHVLVLSGSPGVGKSMLADMLALKYWHEGWQIVTVSSDIDEGWQAYQRERKQLFLYDDFLGQTDLSERQSKNEGSRIARFIDRMRHPDKRFIMTTRSQILRQAEQRDEPIRRGNFRLNEFAIKVSDYGLVERARILYNHLYFSGYPRELVRLYVASARYWRVVQHPNFTPRIVEQVLKRPAAAADELAADLEAALDHPLELWQTMFTTVLSETARQLVLSLAALPPKGADAEDLRRIVIGRSTPIDYTNALKALEGTWLRIDTIQEPRKKITITYANPSCRDFVLSFLDSEPDYFVELILQLTELPHVQMAMAYCMAEANGTLKYPRLAATVRSSAERVSEHIKEISTGLVAYEELEPNCYTWSTERFSALVHLIEPARKMMPTVTAWFIELATDAIREHEERIGFDPDDLHVLVAAVMQVWQDERNEDWTTAHLETTFRAWAKVPLNSDQVVVLARDAADCDRFFEGRTALGPIAEEAALENLREEMSNILYDADSLDEALQWLSQIEDAAHELGLIDQLRGYIEMERDTIFERDDEGEIGGRQRSSSGGGDDDSEEVRLTPSPEESRDINALFRHLG</sequence>
<feature type="region of interest" description="Disordered" evidence="1">
    <location>
        <begin position="723"/>
        <end position="761"/>
    </location>
</feature>
<dbReference type="InterPro" id="IPR049050">
    <property type="entry name" value="nSTAND3"/>
</dbReference>